<proteinExistence type="predicted"/>
<dbReference type="Proteomes" id="UP001237448">
    <property type="component" value="Unassembled WGS sequence"/>
</dbReference>
<protein>
    <submittedName>
        <fullName evidence="1">Uncharacterized protein</fullName>
    </submittedName>
</protein>
<organism evidence="1 2">
    <name type="scientific">Labrys monachus</name>
    <dbReference type="NCBI Taxonomy" id="217067"/>
    <lineage>
        <taxon>Bacteria</taxon>
        <taxon>Pseudomonadati</taxon>
        <taxon>Pseudomonadota</taxon>
        <taxon>Alphaproteobacteria</taxon>
        <taxon>Hyphomicrobiales</taxon>
        <taxon>Xanthobacteraceae</taxon>
        <taxon>Labrys</taxon>
    </lineage>
</organism>
<evidence type="ECO:0000313" key="2">
    <source>
        <dbReference type="Proteomes" id="UP001237448"/>
    </source>
</evidence>
<accession>A0ABU0FMV5</accession>
<reference evidence="1 2" key="1">
    <citation type="submission" date="2023-07" db="EMBL/GenBank/DDBJ databases">
        <title>Genomic Encyclopedia of Type Strains, Phase IV (KMG-IV): sequencing the most valuable type-strain genomes for metagenomic binning, comparative biology and taxonomic classification.</title>
        <authorList>
            <person name="Goeker M."/>
        </authorList>
    </citation>
    <scope>NUCLEOTIDE SEQUENCE [LARGE SCALE GENOMIC DNA]</scope>
    <source>
        <strain evidence="1 2">DSM 5896</strain>
    </source>
</reference>
<dbReference type="RefSeq" id="WP_307434033.1">
    <property type="nucleotide sequence ID" value="NZ_JAUSVK010000001.1"/>
</dbReference>
<dbReference type="EMBL" id="JAUSVK010000001">
    <property type="protein sequence ID" value="MDQ0395385.1"/>
    <property type="molecule type" value="Genomic_DNA"/>
</dbReference>
<name>A0ABU0FMV5_9HYPH</name>
<keyword evidence="2" id="KW-1185">Reference proteome</keyword>
<comment type="caution">
    <text evidence="1">The sequence shown here is derived from an EMBL/GenBank/DDBJ whole genome shotgun (WGS) entry which is preliminary data.</text>
</comment>
<sequence>MSRSVRVLFHKDMAADGPKTKAWGGHEGKDRGRIKCSVTVIQVWPLDVNGRPMVGTAKVPAADLHTGRFRYAPPTVFQLSDGGYRQ</sequence>
<gene>
    <name evidence="1" type="ORF">J3R73_005177</name>
</gene>
<evidence type="ECO:0000313" key="1">
    <source>
        <dbReference type="EMBL" id="MDQ0395385.1"/>
    </source>
</evidence>